<dbReference type="Gene3D" id="3.90.550.20">
    <property type="match status" value="1"/>
</dbReference>
<dbReference type="Pfam" id="PF04488">
    <property type="entry name" value="Gly_transf_sug"/>
    <property type="match status" value="1"/>
</dbReference>
<reference evidence="2" key="1">
    <citation type="journal article" date="2019" name="Int. J. Syst. Evol. Microbiol.">
        <title>The Global Catalogue of Microorganisms (GCM) 10K type strain sequencing project: providing services to taxonomists for standard genome sequencing and annotation.</title>
        <authorList>
            <consortium name="The Broad Institute Genomics Platform"/>
            <consortium name="The Broad Institute Genome Sequencing Center for Infectious Disease"/>
            <person name="Wu L."/>
            <person name="Ma J."/>
        </authorList>
    </citation>
    <scope>NUCLEOTIDE SEQUENCE [LARGE SCALE GENOMIC DNA]</scope>
    <source>
        <strain evidence="2">KCTC 42217</strain>
    </source>
</reference>
<name>A0ABW4ZI60_9SPHI</name>
<comment type="caution">
    <text evidence="1">The sequence shown here is derived from an EMBL/GenBank/DDBJ whole genome shotgun (WGS) entry which is preliminary data.</text>
</comment>
<dbReference type="EMBL" id="JBHUHZ010000001">
    <property type="protein sequence ID" value="MFD2161730.1"/>
    <property type="molecule type" value="Genomic_DNA"/>
</dbReference>
<dbReference type="InterPro" id="IPR039367">
    <property type="entry name" value="Och1-like"/>
</dbReference>
<dbReference type="SUPFAM" id="SSF53448">
    <property type="entry name" value="Nucleotide-diphospho-sugar transferases"/>
    <property type="match status" value="1"/>
</dbReference>
<dbReference type="InterPro" id="IPR029044">
    <property type="entry name" value="Nucleotide-diphossugar_trans"/>
</dbReference>
<dbReference type="Proteomes" id="UP001597387">
    <property type="component" value="Unassembled WGS sequence"/>
</dbReference>
<gene>
    <name evidence="1" type="ORF">ACFSJU_04950</name>
</gene>
<sequence length="205" mass="24085">MKKLPFITRWHVSNFRKKNPEYQYEFYDDGRIESFFETEFEDNVLQAYRRLNIGAAKADMFRYAILLKKGGIYLDIDSGIKGRLSDFILPDDRAVITRERNPDLYVQWALVYEANHPFLKRTLDLVLENISLNKFPHDVHATTGPTVYTKAINECLQQDPSIPHRVLGVDYEGHLISKYRLGKFFLYNKGDHWKKKQLSTPVLKP</sequence>
<evidence type="ECO:0000313" key="2">
    <source>
        <dbReference type="Proteomes" id="UP001597387"/>
    </source>
</evidence>
<keyword evidence="2" id="KW-1185">Reference proteome</keyword>
<dbReference type="RefSeq" id="WP_255898672.1">
    <property type="nucleotide sequence ID" value="NZ_JAFMZO010000001.1"/>
</dbReference>
<evidence type="ECO:0000313" key="1">
    <source>
        <dbReference type="EMBL" id="MFD2161730.1"/>
    </source>
</evidence>
<organism evidence="1 2">
    <name type="scientific">Paradesertivirga mongoliensis</name>
    <dbReference type="NCBI Taxonomy" id="2100740"/>
    <lineage>
        <taxon>Bacteria</taxon>
        <taxon>Pseudomonadati</taxon>
        <taxon>Bacteroidota</taxon>
        <taxon>Sphingobacteriia</taxon>
        <taxon>Sphingobacteriales</taxon>
        <taxon>Sphingobacteriaceae</taxon>
        <taxon>Paradesertivirga</taxon>
    </lineage>
</organism>
<proteinExistence type="predicted"/>
<accession>A0ABW4ZI60</accession>
<protein>
    <submittedName>
        <fullName evidence="1">Glycosyltransferase family 32 protein</fullName>
    </submittedName>
</protein>
<dbReference type="PANTHER" id="PTHR31834">
    <property type="entry name" value="INITIATION-SPECIFIC ALPHA-1,6-MANNOSYLTRANSFERASE"/>
    <property type="match status" value="1"/>
</dbReference>
<dbReference type="PANTHER" id="PTHR31834:SF1">
    <property type="entry name" value="INITIATION-SPECIFIC ALPHA-1,6-MANNOSYLTRANSFERASE"/>
    <property type="match status" value="1"/>
</dbReference>
<dbReference type="InterPro" id="IPR007577">
    <property type="entry name" value="GlycoTrfase_DXD_sugar-bd_CS"/>
</dbReference>